<keyword evidence="2 4" id="KW-0560">Oxidoreductase</keyword>
<name>A0A3B0VUC3_9ZZZZ</name>
<feature type="non-terminal residue" evidence="4">
    <location>
        <position position="74"/>
    </location>
</feature>
<dbReference type="EC" id="1.8.4.11" evidence="1"/>
<evidence type="ECO:0000313" key="4">
    <source>
        <dbReference type="EMBL" id="VAW35004.1"/>
    </source>
</evidence>
<gene>
    <name evidence="4" type="ORF">MNBD_GAMMA01-168</name>
</gene>
<organism evidence="4">
    <name type="scientific">hydrothermal vent metagenome</name>
    <dbReference type="NCBI Taxonomy" id="652676"/>
    <lineage>
        <taxon>unclassified sequences</taxon>
        <taxon>metagenomes</taxon>
        <taxon>ecological metagenomes</taxon>
    </lineage>
</organism>
<evidence type="ECO:0000256" key="2">
    <source>
        <dbReference type="ARBA" id="ARBA00023002"/>
    </source>
</evidence>
<proteinExistence type="predicted"/>
<protein>
    <recommendedName>
        <fullName evidence="1">peptide-methionine (S)-S-oxide reductase</fullName>
        <ecNumber evidence="1">1.8.4.11</ecNumber>
    </recommendedName>
</protein>
<evidence type="ECO:0000256" key="1">
    <source>
        <dbReference type="ARBA" id="ARBA00012502"/>
    </source>
</evidence>
<reference evidence="4" key="1">
    <citation type="submission" date="2018-06" db="EMBL/GenBank/DDBJ databases">
        <authorList>
            <person name="Zhirakovskaya E."/>
        </authorList>
    </citation>
    <scope>NUCLEOTIDE SEQUENCE</scope>
</reference>
<dbReference type="SUPFAM" id="SSF55068">
    <property type="entry name" value="Peptide methionine sulfoxide reductase"/>
    <property type="match status" value="1"/>
</dbReference>
<dbReference type="Pfam" id="PF01625">
    <property type="entry name" value="PMSR"/>
    <property type="match status" value="1"/>
</dbReference>
<accession>A0A3B0VUC3</accession>
<dbReference type="InterPro" id="IPR002569">
    <property type="entry name" value="Met_Sox_Rdtase_MsrA_dom"/>
</dbReference>
<dbReference type="PANTHER" id="PTHR43774:SF1">
    <property type="entry name" value="PEPTIDE METHIONINE SULFOXIDE REDUCTASE MSRA 2"/>
    <property type="match status" value="1"/>
</dbReference>
<dbReference type="InterPro" id="IPR036509">
    <property type="entry name" value="Met_Sox_Rdtase_MsrA_sf"/>
</dbReference>
<sequence>MIKKATFAAGCFWAVEYAFAQLAGVNNTLVGYLGGNLHNPDYKQVCRGDTGHAEVVQLEYDDTVITYEILLQKF</sequence>
<evidence type="ECO:0000259" key="3">
    <source>
        <dbReference type="Pfam" id="PF01625"/>
    </source>
</evidence>
<dbReference type="AlphaFoldDB" id="A0A3B0VUC3"/>
<feature type="domain" description="Peptide methionine sulphoxide reductase MsrA" evidence="3">
    <location>
        <begin position="4"/>
        <end position="74"/>
    </location>
</feature>
<dbReference type="GO" id="GO:0008113">
    <property type="term" value="F:peptide-methionine (S)-S-oxide reductase activity"/>
    <property type="evidence" value="ECO:0007669"/>
    <property type="project" value="UniProtKB-EC"/>
</dbReference>
<dbReference type="PANTHER" id="PTHR43774">
    <property type="entry name" value="PEPTIDE METHIONINE SULFOXIDE REDUCTASE"/>
    <property type="match status" value="1"/>
</dbReference>
<dbReference type="EMBL" id="UOEW01000093">
    <property type="protein sequence ID" value="VAW35004.1"/>
    <property type="molecule type" value="Genomic_DNA"/>
</dbReference>
<dbReference type="Gene3D" id="3.30.1060.10">
    <property type="entry name" value="Peptide methionine sulphoxide reductase MsrA"/>
    <property type="match status" value="1"/>
</dbReference>